<organism evidence="1 2">
    <name type="scientific">Paenibacillus taihuensis</name>
    <dbReference type="NCBI Taxonomy" id="1156355"/>
    <lineage>
        <taxon>Bacteria</taxon>
        <taxon>Bacillati</taxon>
        <taxon>Bacillota</taxon>
        <taxon>Bacilli</taxon>
        <taxon>Bacillales</taxon>
        <taxon>Paenibacillaceae</taxon>
        <taxon>Paenibacillus</taxon>
    </lineage>
</organism>
<dbReference type="RefSeq" id="WP_116191286.1">
    <property type="nucleotide sequence ID" value="NZ_QTTN01000032.1"/>
</dbReference>
<dbReference type="AlphaFoldDB" id="A0A3D9QW88"/>
<sequence length="163" mass="18347">MRKPITVFIFILMAGLLLGCNAKSHNITEQESVTGDRLYIVDHYKEKLAAMKLKEVAAMPYFHSPFIVVAADEAGQQFAIIFREDGTKKAIPLPVTYEQIVDLVEQRGFDLSTVGSSWNLHLFEINQKLYWVFGDGQGQLVLDLNGHEVADPFQQDELNDTSS</sequence>
<evidence type="ECO:0000313" key="2">
    <source>
        <dbReference type="Proteomes" id="UP000256304"/>
    </source>
</evidence>
<evidence type="ECO:0000313" key="1">
    <source>
        <dbReference type="EMBL" id="REE69667.1"/>
    </source>
</evidence>
<name>A0A3D9QW88_9BACL</name>
<gene>
    <name evidence="1" type="ORF">A8990_13265</name>
</gene>
<dbReference type="PROSITE" id="PS51257">
    <property type="entry name" value="PROKAR_LIPOPROTEIN"/>
    <property type="match status" value="1"/>
</dbReference>
<dbReference type="Proteomes" id="UP000256304">
    <property type="component" value="Unassembled WGS sequence"/>
</dbReference>
<dbReference type="OrthoDB" id="2603296at2"/>
<accession>A0A3D9QW88</accession>
<reference evidence="1 2" key="1">
    <citation type="submission" date="2018-08" db="EMBL/GenBank/DDBJ databases">
        <title>Genomic Encyclopedia of Type Strains, Phase III (KMG-III): the genomes of soil and plant-associated and newly described type strains.</title>
        <authorList>
            <person name="Whitman W."/>
        </authorList>
    </citation>
    <scope>NUCLEOTIDE SEQUENCE [LARGE SCALE GENOMIC DNA]</scope>
    <source>
        <strain evidence="1 2">CGMCC 1.10966</strain>
    </source>
</reference>
<protein>
    <submittedName>
        <fullName evidence="1">Uncharacterized protein</fullName>
    </submittedName>
</protein>
<comment type="caution">
    <text evidence="1">The sequence shown here is derived from an EMBL/GenBank/DDBJ whole genome shotgun (WGS) entry which is preliminary data.</text>
</comment>
<keyword evidence="2" id="KW-1185">Reference proteome</keyword>
<proteinExistence type="predicted"/>
<dbReference type="EMBL" id="QTTN01000032">
    <property type="protein sequence ID" value="REE69667.1"/>
    <property type="molecule type" value="Genomic_DNA"/>
</dbReference>